<accession>A0A7W6K116</accession>
<dbReference type="RefSeq" id="WP_183791865.1">
    <property type="nucleotide sequence ID" value="NZ_JACIDU010000006.1"/>
</dbReference>
<gene>
    <name evidence="2" type="ORF">GGQ66_001755</name>
</gene>
<organism evidence="2 3">
    <name type="scientific">Allorhizobium borbori</name>
    <dbReference type="NCBI Taxonomy" id="485907"/>
    <lineage>
        <taxon>Bacteria</taxon>
        <taxon>Pseudomonadati</taxon>
        <taxon>Pseudomonadota</taxon>
        <taxon>Alphaproteobacteria</taxon>
        <taxon>Hyphomicrobiales</taxon>
        <taxon>Rhizobiaceae</taxon>
        <taxon>Rhizobium/Agrobacterium group</taxon>
        <taxon>Allorhizobium</taxon>
    </lineage>
</organism>
<protein>
    <submittedName>
        <fullName evidence="2">Putative DNA-binding WGR domain protein</fullName>
    </submittedName>
</protein>
<dbReference type="AlphaFoldDB" id="A0A7W6K116"/>
<proteinExistence type="predicted"/>
<dbReference type="CDD" id="cd07996">
    <property type="entry name" value="WGR_MMR_like"/>
    <property type="match status" value="1"/>
</dbReference>
<dbReference type="Pfam" id="PF05406">
    <property type="entry name" value="WGR"/>
    <property type="match status" value="1"/>
</dbReference>
<dbReference type="Proteomes" id="UP000584824">
    <property type="component" value="Unassembled WGS sequence"/>
</dbReference>
<dbReference type="EMBL" id="JACIDU010000006">
    <property type="protein sequence ID" value="MBB4103198.1"/>
    <property type="molecule type" value="Genomic_DNA"/>
</dbReference>
<evidence type="ECO:0000313" key="3">
    <source>
        <dbReference type="Proteomes" id="UP000584824"/>
    </source>
</evidence>
<feature type="domain" description="WGR" evidence="1">
    <location>
        <begin position="1"/>
        <end position="82"/>
    </location>
</feature>
<keyword evidence="2" id="KW-0238">DNA-binding</keyword>
<dbReference type="SMART" id="SM00773">
    <property type="entry name" value="WGR"/>
    <property type="match status" value="1"/>
</dbReference>
<dbReference type="InterPro" id="IPR049809">
    <property type="entry name" value="YehF/YfeS-like_WGR"/>
</dbReference>
<sequence>MPDDTPPPLSLRRVEPALNMKRFYTLTLQPTLFGEVTLIRHWGRIGTRGQNLIETFADQEAAVSAFTRLARSKRARGYVLPA</sequence>
<comment type="caution">
    <text evidence="2">The sequence shown here is derived from an EMBL/GenBank/DDBJ whole genome shotgun (WGS) entry which is preliminary data.</text>
</comment>
<dbReference type="InterPro" id="IPR008893">
    <property type="entry name" value="WGR_domain"/>
</dbReference>
<dbReference type="PROSITE" id="PS51977">
    <property type="entry name" value="WGR"/>
    <property type="match status" value="1"/>
</dbReference>
<dbReference type="Gene3D" id="2.20.140.10">
    <property type="entry name" value="WGR domain"/>
    <property type="match status" value="1"/>
</dbReference>
<name>A0A7W6K116_9HYPH</name>
<reference evidence="2 3" key="1">
    <citation type="submission" date="2020-08" db="EMBL/GenBank/DDBJ databases">
        <title>Genomic Encyclopedia of Type Strains, Phase IV (KMG-IV): sequencing the most valuable type-strain genomes for metagenomic binning, comparative biology and taxonomic classification.</title>
        <authorList>
            <person name="Goeker M."/>
        </authorList>
    </citation>
    <scope>NUCLEOTIDE SEQUENCE [LARGE SCALE GENOMIC DNA]</scope>
    <source>
        <strain evidence="2 3">DSM 26385</strain>
    </source>
</reference>
<dbReference type="InterPro" id="IPR036930">
    <property type="entry name" value="WGR_dom_sf"/>
</dbReference>
<evidence type="ECO:0000313" key="2">
    <source>
        <dbReference type="EMBL" id="MBB4103198.1"/>
    </source>
</evidence>
<dbReference type="GO" id="GO:0003677">
    <property type="term" value="F:DNA binding"/>
    <property type="evidence" value="ECO:0007669"/>
    <property type="project" value="UniProtKB-KW"/>
</dbReference>
<keyword evidence="3" id="KW-1185">Reference proteome</keyword>
<dbReference type="SUPFAM" id="SSF142921">
    <property type="entry name" value="WGR domain-like"/>
    <property type="match status" value="1"/>
</dbReference>
<evidence type="ECO:0000259" key="1">
    <source>
        <dbReference type="PROSITE" id="PS51977"/>
    </source>
</evidence>